<dbReference type="EMBL" id="VUNG01000022">
    <property type="protein sequence ID" value="MST84852.1"/>
    <property type="molecule type" value="Genomic_DNA"/>
</dbReference>
<dbReference type="AlphaFoldDB" id="A0A7K0KFZ5"/>
<accession>A0A7K0KFZ5</accession>
<dbReference type="Proteomes" id="UP000438914">
    <property type="component" value="Unassembled WGS sequence"/>
</dbReference>
<comment type="caution">
    <text evidence="2">The sequence shown here is derived from an EMBL/GenBank/DDBJ whole genome shotgun (WGS) entry which is preliminary data.</text>
</comment>
<organism evidence="2 3">
    <name type="scientific">Hallella mizrahii</name>
    <dbReference type="NCBI Taxonomy" id="2606637"/>
    <lineage>
        <taxon>Bacteria</taxon>
        <taxon>Pseudomonadati</taxon>
        <taxon>Bacteroidota</taxon>
        <taxon>Bacteroidia</taxon>
        <taxon>Bacteroidales</taxon>
        <taxon>Prevotellaceae</taxon>
        <taxon>Hallella</taxon>
    </lineage>
</organism>
<feature type="transmembrane region" description="Helical" evidence="1">
    <location>
        <begin position="63"/>
        <end position="80"/>
    </location>
</feature>
<evidence type="ECO:0000313" key="2">
    <source>
        <dbReference type="EMBL" id="MST84852.1"/>
    </source>
</evidence>
<evidence type="ECO:0000313" key="3">
    <source>
        <dbReference type="Proteomes" id="UP000438914"/>
    </source>
</evidence>
<name>A0A7K0KFZ5_9BACT</name>
<gene>
    <name evidence="2" type="ORF">FYJ73_09265</name>
</gene>
<keyword evidence="3" id="KW-1185">Reference proteome</keyword>
<reference evidence="2 3" key="1">
    <citation type="submission" date="2019-08" db="EMBL/GenBank/DDBJ databases">
        <title>In-depth cultivation of the pig gut microbiome towards novel bacterial diversity and tailored functional studies.</title>
        <authorList>
            <person name="Wylensek D."/>
            <person name="Hitch T.C.A."/>
            <person name="Clavel T."/>
        </authorList>
    </citation>
    <scope>NUCLEOTIDE SEQUENCE [LARGE SCALE GENOMIC DNA]</scope>
    <source>
        <strain evidence="2 3">LKV-178-WT-2A</strain>
    </source>
</reference>
<protein>
    <submittedName>
        <fullName evidence="2">Uncharacterized protein</fullName>
    </submittedName>
</protein>
<feature type="transmembrane region" description="Helical" evidence="1">
    <location>
        <begin position="92"/>
        <end position="113"/>
    </location>
</feature>
<evidence type="ECO:0000256" key="1">
    <source>
        <dbReference type="SAM" id="Phobius"/>
    </source>
</evidence>
<proteinExistence type="predicted"/>
<keyword evidence="1" id="KW-0472">Membrane</keyword>
<sequence length="144" mass="16504">MKDLEPNILNDYEHRIARIIEHYGDEEKFPRMEQYGIVREELDSFLSAYQDILDSEGTQRQQLTLYGVIAVLPVLVLSAFPEESLPWGNKSLFVGIAVGLALAFMAKGVRMLVTRYRLSQLKKEQKAYAQYADAVDQYLLTKSL</sequence>
<keyword evidence="1" id="KW-0812">Transmembrane</keyword>
<keyword evidence="1" id="KW-1133">Transmembrane helix</keyword>
<dbReference type="RefSeq" id="WP_154534441.1">
    <property type="nucleotide sequence ID" value="NZ_VUNG01000022.1"/>
</dbReference>